<feature type="domain" description="C2H2-type" evidence="3">
    <location>
        <begin position="461"/>
        <end position="488"/>
    </location>
</feature>
<dbReference type="PROSITE" id="PS50157">
    <property type="entry name" value="ZINC_FINGER_C2H2_2"/>
    <property type="match status" value="5"/>
</dbReference>
<name>A0A161ZPL7_DAUCS</name>
<dbReference type="PANTHER" id="PTHR46869:SF6">
    <property type="entry name" value="C2H2-TYPE DOMAIN-CONTAINING PROTEIN"/>
    <property type="match status" value="1"/>
</dbReference>
<evidence type="ECO:0000256" key="1">
    <source>
        <dbReference type="PROSITE-ProRule" id="PRU00042"/>
    </source>
</evidence>
<dbReference type="InterPro" id="IPR013087">
    <property type="entry name" value="Znf_C2H2_type"/>
</dbReference>
<proteinExistence type="predicted"/>
<dbReference type="EMBL" id="LNRQ01000007">
    <property type="protein sequence ID" value="KZM88340.1"/>
    <property type="molecule type" value="Genomic_DNA"/>
</dbReference>
<dbReference type="InterPro" id="IPR036236">
    <property type="entry name" value="Znf_C2H2_sf"/>
</dbReference>
<feature type="compositionally biased region" description="Basic and acidic residues" evidence="2">
    <location>
        <begin position="417"/>
        <end position="437"/>
    </location>
</feature>
<dbReference type="AlphaFoldDB" id="A0A161ZPL7"/>
<feature type="domain" description="C2H2-type" evidence="3">
    <location>
        <begin position="133"/>
        <end position="160"/>
    </location>
</feature>
<organism evidence="4">
    <name type="scientific">Daucus carota subsp. sativus</name>
    <name type="common">Carrot</name>
    <dbReference type="NCBI Taxonomy" id="79200"/>
    <lineage>
        <taxon>Eukaryota</taxon>
        <taxon>Viridiplantae</taxon>
        <taxon>Streptophyta</taxon>
        <taxon>Embryophyta</taxon>
        <taxon>Tracheophyta</taxon>
        <taxon>Spermatophyta</taxon>
        <taxon>Magnoliopsida</taxon>
        <taxon>eudicotyledons</taxon>
        <taxon>Gunneridae</taxon>
        <taxon>Pentapetalae</taxon>
        <taxon>asterids</taxon>
        <taxon>campanulids</taxon>
        <taxon>Apiales</taxon>
        <taxon>Apiaceae</taxon>
        <taxon>Apioideae</taxon>
        <taxon>Scandiceae</taxon>
        <taxon>Daucinae</taxon>
        <taxon>Daucus</taxon>
        <taxon>Daucus sect. Daucus</taxon>
    </lineage>
</organism>
<dbReference type="PROSITE" id="PS00028">
    <property type="entry name" value="ZINC_FINGER_C2H2_1"/>
    <property type="match status" value="5"/>
</dbReference>
<dbReference type="Gramene" id="KZM88340">
    <property type="protein sequence ID" value="KZM88340"/>
    <property type="gene ID" value="DCAR_025415"/>
</dbReference>
<accession>A0A161ZPL7</accession>
<dbReference type="SUPFAM" id="SSF57667">
    <property type="entry name" value="beta-beta-alpha zinc fingers"/>
    <property type="match status" value="3"/>
</dbReference>
<comment type="caution">
    <text evidence="4">The sequence shown here is derived from an EMBL/GenBank/DDBJ whole genome shotgun (WGS) entry which is preliminary data.</text>
</comment>
<dbReference type="SMART" id="SM00355">
    <property type="entry name" value="ZnF_C2H2"/>
    <property type="match status" value="5"/>
</dbReference>
<evidence type="ECO:0000259" key="3">
    <source>
        <dbReference type="PROSITE" id="PS50157"/>
    </source>
</evidence>
<reference evidence="4" key="1">
    <citation type="journal article" date="2016" name="Nat. Genet.">
        <title>A high-quality carrot genome assembly provides new insights into carotenoid accumulation and asterid genome evolution.</title>
        <authorList>
            <person name="Iorizzo M."/>
            <person name="Ellison S."/>
            <person name="Senalik D."/>
            <person name="Zeng P."/>
            <person name="Satapoomin P."/>
            <person name="Huang J."/>
            <person name="Bowman M."/>
            <person name="Iovene M."/>
            <person name="Sanseverino W."/>
            <person name="Cavagnaro P."/>
            <person name="Yildiz M."/>
            <person name="Macko-Podgorni A."/>
            <person name="Moranska E."/>
            <person name="Grzebelus E."/>
            <person name="Grzebelus D."/>
            <person name="Ashrafi H."/>
            <person name="Zheng Z."/>
            <person name="Cheng S."/>
            <person name="Spooner D."/>
            <person name="Van Deynze A."/>
            <person name="Simon P."/>
        </authorList>
    </citation>
    <scope>NUCLEOTIDE SEQUENCE [LARGE SCALE GENOMIC DNA]</scope>
    <source>
        <tissue evidence="4">Leaf</tissue>
    </source>
</reference>
<dbReference type="STRING" id="79200.A0A161ZPL7"/>
<feature type="region of interest" description="Disordered" evidence="2">
    <location>
        <begin position="406"/>
        <end position="437"/>
    </location>
</feature>
<sequence>MLEDQEQRYLCRFCSKSFSSGNSLGGHMRGHLALINAEKCVESEDGDLGFDREEVVEEKNDPLLSDMDLDDVGEASYVLRENPKKSWRISPSKHGGEIKEMNFCKECGKGFPSLKAVAGHMRSHSIKGKQENAVCKECGKLFDSPRALFGHMRSHSKRSKGSSESDYQLVSPVKKKRSTKRYSTVTSHSSISHSDSFVCFTEVDEVKEVALCLMMLSRGVNCGDEFSLSMDTAKNCSSANLESWSSFQKKDDSRSDYGGIEMRKMKMSVGNDIQSTVSGFGNFGSCFDSDDELKSGVDASDEQSLNCGKFKKTLDTTSINPVGTKLMDLGTEVGPEKIDMGLQKAKPSNKASVLYDQCELNKIFCDELQYATSASEFSKDNERKGKFMCKICYKTFKTPQALGGHRTTHRTVYSRSTVKEDSPAKVKENSNKVTETDSKLEQLKCDENSAEKDDMTRSKEHECAICFKVFASGQALGGHKRAHYIGIPVSKGKGIALMEQDPPDHTDNNLDLNFPATAEEESSTGVSLNPWWGVNDFECEPLAIFN</sequence>
<evidence type="ECO:0000256" key="2">
    <source>
        <dbReference type="SAM" id="MobiDB-lite"/>
    </source>
</evidence>
<feature type="domain" description="C2H2-type" evidence="3">
    <location>
        <begin position="102"/>
        <end position="129"/>
    </location>
</feature>
<evidence type="ECO:0000313" key="4">
    <source>
        <dbReference type="EMBL" id="KZM88340.1"/>
    </source>
</evidence>
<gene>
    <name evidence="4" type="ORF">DCAR_025415</name>
</gene>
<keyword evidence="1" id="KW-0479">Metal-binding</keyword>
<keyword evidence="1" id="KW-0863">Zinc-finger</keyword>
<dbReference type="Pfam" id="PF13912">
    <property type="entry name" value="zf-C2H2_6"/>
    <property type="match status" value="5"/>
</dbReference>
<dbReference type="PANTHER" id="PTHR46869">
    <property type="entry name" value="C2H2-LIKE ZINC FINGER PROTEIN"/>
    <property type="match status" value="1"/>
</dbReference>
<feature type="domain" description="C2H2-type" evidence="3">
    <location>
        <begin position="9"/>
        <end position="31"/>
    </location>
</feature>
<dbReference type="GO" id="GO:0008270">
    <property type="term" value="F:zinc ion binding"/>
    <property type="evidence" value="ECO:0007669"/>
    <property type="project" value="UniProtKB-KW"/>
</dbReference>
<keyword evidence="1" id="KW-0862">Zinc</keyword>
<dbReference type="Gene3D" id="3.30.160.60">
    <property type="entry name" value="Classic Zinc Finger"/>
    <property type="match status" value="2"/>
</dbReference>
<feature type="domain" description="C2H2-type" evidence="3">
    <location>
        <begin position="387"/>
        <end position="409"/>
    </location>
</feature>
<dbReference type="OMA" id="KLEWHEN"/>
<protein>
    <recommendedName>
        <fullName evidence="3">C2H2-type domain-containing protein</fullName>
    </recommendedName>
</protein>